<comment type="caution">
    <text evidence="3">The sequence shown here is derived from an EMBL/GenBank/DDBJ whole genome shotgun (WGS) entry which is preliminary data.</text>
</comment>
<feature type="domain" description="JmjC" evidence="2">
    <location>
        <begin position="290"/>
        <end position="401"/>
    </location>
</feature>
<dbReference type="Proteomes" id="UP001159427">
    <property type="component" value="Unassembled WGS sequence"/>
</dbReference>
<dbReference type="PANTHER" id="PTHR12480">
    <property type="entry name" value="ARGININE DEMETHYLASE AND LYSYL-HYDROXYLASE JMJD"/>
    <property type="match status" value="1"/>
</dbReference>
<dbReference type="PROSITE" id="PS51184">
    <property type="entry name" value="JMJC"/>
    <property type="match status" value="1"/>
</dbReference>
<keyword evidence="1" id="KW-0472">Membrane</keyword>
<keyword evidence="1" id="KW-1133">Transmembrane helix</keyword>
<reference evidence="3 4" key="1">
    <citation type="submission" date="2022-05" db="EMBL/GenBank/DDBJ databases">
        <authorList>
            <consortium name="Genoscope - CEA"/>
            <person name="William W."/>
        </authorList>
    </citation>
    <scope>NUCLEOTIDE SEQUENCE [LARGE SCALE GENOMIC DNA]</scope>
</reference>
<organism evidence="3 4">
    <name type="scientific">Porites evermanni</name>
    <dbReference type="NCBI Taxonomy" id="104178"/>
    <lineage>
        <taxon>Eukaryota</taxon>
        <taxon>Metazoa</taxon>
        <taxon>Cnidaria</taxon>
        <taxon>Anthozoa</taxon>
        <taxon>Hexacorallia</taxon>
        <taxon>Scleractinia</taxon>
        <taxon>Fungiina</taxon>
        <taxon>Poritidae</taxon>
        <taxon>Porites</taxon>
    </lineage>
</organism>
<sequence>MKAKKGKKVDELVTLFSELREKSIKAGEKVENIRWEFLREVYNVPGEKKLTSSSSISLNKVIWFILLPVVVVFLGLSFVDLDSTSPCLIDTEMVFWNEITRKPSECSKMCVDVEEVPRVSNLSKKEFIANYAYNGHPVVITDAAQNWSAVGKFSFNFFKRLYANNMEAAENFDYDQGCIFFAYNSGFENLAQVLRMPKKRAEWRGKPWYIGCNISHILNLISSQYRKVSDVKKYFIYPLFDAEKGLFSQKWYLVFRAVHSRTKRCCVQLPQILRICKRTCRLFLYNCDPVIREKLRNYYSKPAFIPDDAETGDQDWIFMGGPGPGAPIHLDMVNRPSWQAQLSGQKIWTLVPPPECEHVCRAMNVTINKGDIIVLDTNQWYHSTKIVPTGELSITIGAEYD</sequence>
<dbReference type="EMBL" id="CALNXI010000020">
    <property type="protein sequence ID" value="CAH3015226.1"/>
    <property type="molecule type" value="Genomic_DNA"/>
</dbReference>
<feature type="transmembrane region" description="Helical" evidence="1">
    <location>
        <begin position="61"/>
        <end position="79"/>
    </location>
</feature>
<accession>A0ABN8LJS8</accession>
<proteinExistence type="predicted"/>
<gene>
    <name evidence="3" type="ORF">PEVE_00013501</name>
</gene>
<dbReference type="InterPro" id="IPR003347">
    <property type="entry name" value="JmjC_dom"/>
</dbReference>
<dbReference type="Gene3D" id="2.60.120.650">
    <property type="entry name" value="Cupin"/>
    <property type="match status" value="1"/>
</dbReference>
<dbReference type="PANTHER" id="PTHR12480:SF19">
    <property type="entry name" value="CUPIN-LIKE DOMAIN-CONTAINING PROTEIN"/>
    <property type="match status" value="1"/>
</dbReference>
<dbReference type="SUPFAM" id="SSF51197">
    <property type="entry name" value="Clavaminate synthase-like"/>
    <property type="match status" value="1"/>
</dbReference>
<evidence type="ECO:0000259" key="2">
    <source>
        <dbReference type="PROSITE" id="PS51184"/>
    </source>
</evidence>
<keyword evidence="4" id="KW-1185">Reference proteome</keyword>
<evidence type="ECO:0000313" key="3">
    <source>
        <dbReference type="EMBL" id="CAH3015226.1"/>
    </source>
</evidence>
<protein>
    <recommendedName>
        <fullName evidence="2">JmjC domain-containing protein</fullName>
    </recommendedName>
</protein>
<keyword evidence="1" id="KW-0812">Transmembrane</keyword>
<dbReference type="InterPro" id="IPR050910">
    <property type="entry name" value="JMJD6_ArgDemeth/LysHydrox"/>
</dbReference>
<evidence type="ECO:0000313" key="4">
    <source>
        <dbReference type="Proteomes" id="UP001159427"/>
    </source>
</evidence>
<evidence type="ECO:0000256" key="1">
    <source>
        <dbReference type="SAM" id="Phobius"/>
    </source>
</evidence>
<name>A0ABN8LJS8_9CNID</name>